<evidence type="ECO:0000256" key="5">
    <source>
        <dbReference type="ARBA" id="ARBA00023136"/>
    </source>
</evidence>
<evidence type="ECO:0000256" key="4">
    <source>
        <dbReference type="ARBA" id="ARBA00022989"/>
    </source>
</evidence>
<dbReference type="InterPro" id="IPR050833">
    <property type="entry name" value="Poly_Biosynth_Transport"/>
</dbReference>
<accession>A0A0W0YZK8</accession>
<keyword evidence="5 6" id="KW-0472">Membrane</keyword>
<feature type="transmembrane region" description="Helical" evidence="6">
    <location>
        <begin position="190"/>
        <end position="214"/>
    </location>
</feature>
<dbReference type="RefSeq" id="WP_058483863.1">
    <property type="nucleotide sequence ID" value="NZ_CAAAII010000018.1"/>
</dbReference>
<dbReference type="PANTHER" id="PTHR30250:SF11">
    <property type="entry name" value="O-ANTIGEN TRANSPORTER-RELATED"/>
    <property type="match status" value="1"/>
</dbReference>
<keyword evidence="4 6" id="KW-1133">Transmembrane helix</keyword>
<evidence type="ECO:0000256" key="6">
    <source>
        <dbReference type="SAM" id="Phobius"/>
    </source>
</evidence>
<dbReference type="Pfam" id="PF01943">
    <property type="entry name" value="Polysacc_synt"/>
    <property type="match status" value="1"/>
</dbReference>
<feature type="transmembrane region" description="Helical" evidence="6">
    <location>
        <begin position="347"/>
        <end position="365"/>
    </location>
</feature>
<dbReference type="OrthoDB" id="103403at2"/>
<dbReference type="InterPro" id="IPR002797">
    <property type="entry name" value="Polysacc_synth"/>
</dbReference>
<dbReference type="PANTHER" id="PTHR30250">
    <property type="entry name" value="PST FAMILY PREDICTED COLANIC ACID TRANSPORTER"/>
    <property type="match status" value="1"/>
</dbReference>
<organism evidence="7 8">
    <name type="scientific">Legionella spiritensis</name>
    <dbReference type="NCBI Taxonomy" id="452"/>
    <lineage>
        <taxon>Bacteria</taxon>
        <taxon>Pseudomonadati</taxon>
        <taxon>Pseudomonadota</taxon>
        <taxon>Gammaproteobacteria</taxon>
        <taxon>Legionellales</taxon>
        <taxon>Legionellaceae</taxon>
        <taxon>Legionella</taxon>
    </lineage>
</organism>
<name>A0A0W0YZK8_LEGSP</name>
<keyword evidence="3 6" id="KW-0812">Transmembrane</keyword>
<feature type="transmembrane region" description="Helical" evidence="6">
    <location>
        <begin position="409"/>
        <end position="427"/>
    </location>
</feature>
<reference evidence="7 8" key="1">
    <citation type="submission" date="2015-11" db="EMBL/GenBank/DDBJ databases">
        <title>Genomic analysis of 38 Legionella species identifies large and diverse effector repertoires.</title>
        <authorList>
            <person name="Burstein D."/>
            <person name="Amaro F."/>
            <person name="Zusman T."/>
            <person name="Lifshitz Z."/>
            <person name="Cohen O."/>
            <person name="Gilbert J.A."/>
            <person name="Pupko T."/>
            <person name="Shuman H.A."/>
            <person name="Segal G."/>
        </authorList>
    </citation>
    <scope>NUCLEOTIDE SEQUENCE [LARGE SCALE GENOMIC DNA]</scope>
    <source>
        <strain evidence="7 8">Mt.St.Helens-9</strain>
    </source>
</reference>
<dbReference type="EMBL" id="LNYX01000030">
    <property type="protein sequence ID" value="KTD62094.1"/>
    <property type="molecule type" value="Genomic_DNA"/>
</dbReference>
<feature type="transmembrane region" description="Helical" evidence="6">
    <location>
        <begin position="98"/>
        <end position="119"/>
    </location>
</feature>
<feature type="transmembrane region" description="Helical" evidence="6">
    <location>
        <begin position="317"/>
        <end position="341"/>
    </location>
</feature>
<dbReference type="GO" id="GO:0005886">
    <property type="term" value="C:plasma membrane"/>
    <property type="evidence" value="ECO:0007669"/>
    <property type="project" value="UniProtKB-SubCell"/>
</dbReference>
<dbReference type="AlphaFoldDB" id="A0A0W0YZK8"/>
<sequence>MSQQQVKNNTLFRNEVYVLTTMIIGTALKFLVSMQYARILSPTLFGEFVLTLQILDFLKPFNQWGVFYALTYYVPYYLENNAMNYLRGFLIWMWRRVFTLSGVAIIIGIIMAAFGYYLFFLRPETTKQFHLFFFLIWLIPLKVCAGLLNNLLNANKNYLAATISTRIIFFLLLNLFLFTIYINLGNIAVPLVWVIAAYCLSLVLIILVQQVVLVKSFRRTIIRFKPKYNIPDWNKKSNQMFLMGSVLSAINMVDMLMLKLLGKNSYELGILAAIFAVLLPLVLVNQVIKIVISPLIAPIMDHKEYPKLQKIINNTNLYKTLVLICVAALLIVFGKTILGLFGKEYIAYYPQFLLAMLGAVIYSLFDFSQMILTYGEHVEITDKLLVAQLGCIILLDVLLIPAYQLTGAIAAIVSGEVMISVLSLYYVKKFHPIKPLSVI</sequence>
<keyword evidence="8" id="KW-1185">Reference proteome</keyword>
<protein>
    <submittedName>
        <fullName evidence="7">Polysaccharide biosynthesis protein</fullName>
    </submittedName>
</protein>
<comment type="subcellular location">
    <subcellularLocation>
        <location evidence="1">Cell membrane</location>
        <topology evidence="1">Multi-pass membrane protein</topology>
    </subcellularLocation>
</comment>
<dbReference type="Proteomes" id="UP000054877">
    <property type="component" value="Unassembled WGS sequence"/>
</dbReference>
<feature type="transmembrane region" description="Helical" evidence="6">
    <location>
        <begin position="163"/>
        <end position="184"/>
    </location>
</feature>
<evidence type="ECO:0000256" key="1">
    <source>
        <dbReference type="ARBA" id="ARBA00004651"/>
    </source>
</evidence>
<comment type="caution">
    <text evidence="7">The sequence shown here is derived from an EMBL/GenBank/DDBJ whole genome shotgun (WGS) entry which is preliminary data.</text>
</comment>
<evidence type="ECO:0000256" key="3">
    <source>
        <dbReference type="ARBA" id="ARBA00022692"/>
    </source>
</evidence>
<keyword evidence="2" id="KW-1003">Cell membrane</keyword>
<feature type="transmembrane region" description="Helical" evidence="6">
    <location>
        <begin position="131"/>
        <end position="151"/>
    </location>
</feature>
<dbReference type="PATRIC" id="fig|452.5.peg.2138"/>
<feature type="transmembrane region" description="Helical" evidence="6">
    <location>
        <begin position="270"/>
        <end position="296"/>
    </location>
</feature>
<proteinExistence type="predicted"/>
<feature type="transmembrane region" description="Helical" evidence="6">
    <location>
        <begin position="16"/>
        <end position="32"/>
    </location>
</feature>
<feature type="transmembrane region" description="Helical" evidence="6">
    <location>
        <begin position="240"/>
        <end position="258"/>
    </location>
</feature>
<evidence type="ECO:0000256" key="2">
    <source>
        <dbReference type="ARBA" id="ARBA00022475"/>
    </source>
</evidence>
<gene>
    <name evidence="7" type="ORF">Lspi_1944</name>
</gene>
<dbReference type="STRING" id="452.Lspi_1944"/>
<feature type="transmembrane region" description="Helical" evidence="6">
    <location>
        <begin position="385"/>
        <end position="403"/>
    </location>
</feature>
<evidence type="ECO:0000313" key="7">
    <source>
        <dbReference type="EMBL" id="KTD62094.1"/>
    </source>
</evidence>
<feature type="transmembrane region" description="Helical" evidence="6">
    <location>
        <begin position="61"/>
        <end position="78"/>
    </location>
</feature>
<evidence type="ECO:0000313" key="8">
    <source>
        <dbReference type="Proteomes" id="UP000054877"/>
    </source>
</evidence>